<sequence length="124" mass="13702">MDQINSYRDLKVWQRAMDMAQSSYELTRSYPGEERFGLTAQTRRAATSVPANIAEGYGRSSKGAYLNFLRIAQGSLKETETHLLIAVRVGLATEAAAADALRQADELGKMMRGLIIRLEAHAPD</sequence>
<dbReference type="InterPro" id="IPR012657">
    <property type="entry name" value="23S_rRNA-intervening_sequence"/>
</dbReference>
<accession>A0A7W9A3P1</accession>
<protein>
    <submittedName>
        <fullName evidence="1">Four helix bundle protein</fullName>
    </submittedName>
</protein>
<reference evidence="1 2" key="1">
    <citation type="submission" date="2020-08" db="EMBL/GenBank/DDBJ databases">
        <title>Genomic Encyclopedia of Type Strains, Phase IV (KMG-IV): sequencing the most valuable type-strain genomes for metagenomic binning, comparative biology and taxonomic classification.</title>
        <authorList>
            <person name="Goeker M."/>
        </authorList>
    </citation>
    <scope>NUCLEOTIDE SEQUENCE [LARGE SCALE GENOMIC DNA]</scope>
    <source>
        <strain evidence="1 2">DSM 24448</strain>
    </source>
</reference>
<dbReference type="Pfam" id="PF05635">
    <property type="entry name" value="23S_rRNA_IVP"/>
    <property type="match status" value="1"/>
</dbReference>
<dbReference type="Proteomes" id="UP000548978">
    <property type="component" value="Unassembled WGS sequence"/>
</dbReference>
<dbReference type="NCBIfam" id="NF008911">
    <property type="entry name" value="PRK12275.1-2"/>
    <property type="match status" value="1"/>
</dbReference>
<dbReference type="EMBL" id="JACIJB010000004">
    <property type="protein sequence ID" value="MBB5660617.1"/>
    <property type="molecule type" value="Genomic_DNA"/>
</dbReference>
<name>A0A7W9A3P1_9CAUL</name>
<proteinExistence type="predicted"/>
<evidence type="ECO:0000313" key="1">
    <source>
        <dbReference type="EMBL" id="MBB5660617.1"/>
    </source>
</evidence>
<dbReference type="Gene3D" id="1.20.1440.60">
    <property type="entry name" value="23S rRNA-intervening sequence"/>
    <property type="match status" value="1"/>
</dbReference>
<dbReference type="SUPFAM" id="SSF158446">
    <property type="entry name" value="IVS-encoded protein-like"/>
    <property type="match status" value="1"/>
</dbReference>
<keyword evidence="2" id="KW-1185">Reference proteome</keyword>
<dbReference type="InterPro" id="IPR036583">
    <property type="entry name" value="23S_rRNA_IVS_sf"/>
</dbReference>
<gene>
    <name evidence="1" type="ORF">FHS65_001363</name>
</gene>
<dbReference type="RefSeq" id="WP_123287834.1">
    <property type="nucleotide sequence ID" value="NZ_JACIJB010000004.1"/>
</dbReference>
<organism evidence="1 2">
    <name type="scientific">Brevundimonas halotolerans</name>
    <dbReference type="NCBI Taxonomy" id="69670"/>
    <lineage>
        <taxon>Bacteria</taxon>
        <taxon>Pseudomonadati</taxon>
        <taxon>Pseudomonadota</taxon>
        <taxon>Alphaproteobacteria</taxon>
        <taxon>Caulobacterales</taxon>
        <taxon>Caulobacteraceae</taxon>
        <taxon>Brevundimonas</taxon>
    </lineage>
</organism>
<dbReference type="CDD" id="cd16377">
    <property type="entry name" value="23S_rRNA_IVP_like"/>
    <property type="match status" value="1"/>
</dbReference>
<comment type="caution">
    <text evidence="1">The sequence shown here is derived from an EMBL/GenBank/DDBJ whole genome shotgun (WGS) entry which is preliminary data.</text>
</comment>
<dbReference type="AlphaFoldDB" id="A0A7W9A3P1"/>
<dbReference type="PANTHER" id="PTHR38471">
    <property type="entry name" value="FOUR HELIX BUNDLE PROTEIN"/>
    <property type="match status" value="1"/>
</dbReference>
<dbReference type="NCBIfam" id="TIGR02436">
    <property type="entry name" value="four helix bundle protein"/>
    <property type="match status" value="1"/>
</dbReference>
<evidence type="ECO:0000313" key="2">
    <source>
        <dbReference type="Proteomes" id="UP000548978"/>
    </source>
</evidence>
<dbReference type="PANTHER" id="PTHR38471:SF2">
    <property type="entry name" value="FOUR HELIX BUNDLE PROTEIN"/>
    <property type="match status" value="1"/>
</dbReference>
<dbReference type="OrthoDB" id="160990at2"/>